<feature type="non-terminal residue" evidence="1">
    <location>
        <position position="1"/>
    </location>
</feature>
<reference evidence="1" key="1">
    <citation type="submission" date="2022-07" db="EMBL/GenBank/DDBJ databases">
        <title>Phylogenomic reconstructions and comparative analyses of Kickxellomycotina fungi.</title>
        <authorList>
            <person name="Reynolds N.K."/>
            <person name="Stajich J.E."/>
            <person name="Barry K."/>
            <person name="Grigoriev I.V."/>
            <person name="Crous P."/>
            <person name="Smith M.E."/>
        </authorList>
    </citation>
    <scope>NUCLEOTIDE SEQUENCE</scope>
    <source>
        <strain evidence="1">CBS 102833</strain>
    </source>
</reference>
<comment type="caution">
    <text evidence="1">The sequence shown here is derived from an EMBL/GenBank/DDBJ whole genome shotgun (WGS) entry which is preliminary data.</text>
</comment>
<proteinExistence type="predicted"/>
<feature type="non-terminal residue" evidence="1">
    <location>
        <position position="348"/>
    </location>
</feature>
<keyword evidence="2" id="KW-1185">Reference proteome</keyword>
<name>A0ACC1KRP5_9FUNG</name>
<gene>
    <name evidence="1" type="ORF">H4S07_006962</name>
</gene>
<accession>A0ACC1KRP5</accession>
<dbReference type="EMBL" id="JANBUP010004574">
    <property type="protein sequence ID" value="KAJ2793737.1"/>
    <property type="molecule type" value="Genomic_DNA"/>
</dbReference>
<evidence type="ECO:0000313" key="2">
    <source>
        <dbReference type="Proteomes" id="UP001140096"/>
    </source>
</evidence>
<protein>
    <submittedName>
        <fullName evidence="1">Uncharacterized protein</fullName>
    </submittedName>
</protein>
<dbReference type="Proteomes" id="UP001140096">
    <property type="component" value="Unassembled WGS sequence"/>
</dbReference>
<sequence length="348" mass="35878">EVTAVVEEPVAEAVEEPAAVVEEPVAEAVEEPAAVVEEPVAEAVEEVTAVVEEPVAEAVDELAAAFEGPAAVDESVGADTPIEEFEDLATSAIDTREGSDSGDSNSSGGVDDFVLVNAGDASGLPAVETQAAPSISAIFEDVAPVSVNAGEIVEDTKAARSLSVPLKRISNDVQDAVDTVSEAEPLTRSDLVEDVDMTADTGAEAPSLSEVEVPAAVADIVQPPVESTVTADEPELSTAPSDTGFIIIKDRETTTVSPAADATLGDLLNIDTIRSFDEVDSVLYPSEVQASSAMHNTVESGDTPQAEVTVTTPSYVMHYPESLFGDANSITPGLITMDDLHMAQKASA</sequence>
<evidence type="ECO:0000313" key="1">
    <source>
        <dbReference type="EMBL" id="KAJ2793737.1"/>
    </source>
</evidence>
<organism evidence="1 2">
    <name type="scientific">Coemansia furcata</name>
    <dbReference type="NCBI Taxonomy" id="417177"/>
    <lineage>
        <taxon>Eukaryota</taxon>
        <taxon>Fungi</taxon>
        <taxon>Fungi incertae sedis</taxon>
        <taxon>Zoopagomycota</taxon>
        <taxon>Kickxellomycotina</taxon>
        <taxon>Kickxellomycetes</taxon>
        <taxon>Kickxellales</taxon>
        <taxon>Kickxellaceae</taxon>
        <taxon>Coemansia</taxon>
    </lineage>
</organism>